<evidence type="ECO:0000256" key="2">
    <source>
        <dbReference type="ARBA" id="ARBA00022771"/>
    </source>
</evidence>
<dbReference type="Proteomes" id="UP000479190">
    <property type="component" value="Unassembled WGS sequence"/>
</dbReference>
<feature type="domain" description="CHHC U11-48K-type" evidence="5">
    <location>
        <begin position="410"/>
        <end position="437"/>
    </location>
</feature>
<evidence type="ECO:0000313" key="6">
    <source>
        <dbReference type="EMBL" id="CAB0037583.1"/>
    </source>
</evidence>
<sequence>VNYDHTLDARVERPAQLQQRVKTDHYTFKIQKSCTMRLSVNSLSITICADGFKSQAFLYKLIKSARKRNIQIHGGRMDGRTWPRSANFLQLSEQLEQIHEISQESTIGQTRDQTNCNWRTASERKREQGRNREKVQRGTCAYAPRHYACARIRYIFFLCRHRLQRLEHWGSSPGSASSASAHGPSYYTSKAFREICLYMLPLAPNYSVYVAHTLIYGSIERKDVEPCELQTCNLQQALQRRWKAKIEREKERKSERETNCSSYSTYELLYQAKEREYYEGHIFMSNERRSVMQHIAETICRNDRRAYDSINARPNVLEVGRLLCYRAPSGRWCTRSEEMERAAACAHSLTQACYKLQRNARGKLFSLCRVQKMNDDTWVTCPYNVAHRALKSRFQFHLTKCRTQHNKGDKKQCPYDANHIINVLEFEYHLTACESRESVLHFQSTDQDFELNLLPVPTRPLVQYHSEEDWDAEGDVASYQPLKNIADRPVFIQPTGLAPAERKSFRRNERGRHQKIENRGNTWKVKSRKS</sequence>
<keyword evidence="1" id="KW-0479">Metal-binding</keyword>
<evidence type="ECO:0000256" key="3">
    <source>
        <dbReference type="ARBA" id="ARBA00022833"/>
    </source>
</evidence>
<gene>
    <name evidence="6" type="ORF">TBRA_LOCUS9406</name>
</gene>
<dbReference type="InterPro" id="IPR022776">
    <property type="entry name" value="TRM13/UPF0224_CHHC_Znf_dom"/>
</dbReference>
<feature type="domain" description="CHHC U11-48K-type" evidence="5">
    <location>
        <begin position="378"/>
        <end position="405"/>
    </location>
</feature>
<feature type="non-terminal residue" evidence="6">
    <location>
        <position position="1"/>
    </location>
</feature>
<dbReference type="PROSITE" id="PS51800">
    <property type="entry name" value="ZF_CHHC_U11_48K"/>
    <property type="match status" value="2"/>
</dbReference>
<dbReference type="AlphaFoldDB" id="A0A6H5IK97"/>
<reference evidence="6 7" key="1">
    <citation type="submission" date="2020-02" db="EMBL/GenBank/DDBJ databases">
        <authorList>
            <person name="Ferguson B K."/>
        </authorList>
    </citation>
    <scope>NUCLEOTIDE SEQUENCE [LARGE SCALE GENOMIC DNA]</scope>
</reference>
<protein>
    <recommendedName>
        <fullName evidence="5">CHHC U11-48K-type domain-containing protein</fullName>
    </recommendedName>
</protein>
<evidence type="ECO:0000313" key="7">
    <source>
        <dbReference type="Proteomes" id="UP000479190"/>
    </source>
</evidence>
<dbReference type="SUPFAM" id="SSF57667">
    <property type="entry name" value="beta-beta-alpha zinc fingers"/>
    <property type="match status" value="1"/>
</dbReference>
<proteinExistence type="predicted"/>
<dbReference type="GO" id="GO:0008270">
    <property type="term" value="F:zinc ion binding"/>
    <property type="evidence" value="ECO:0007669"/>
    <property type="project" value="UniProtKB-KW"/>
</dbReference>
<accession>A0A6H5IK97</accession>
<keyword evidence="2" id="KW-0863">Zinc-finger</keyword>
<evidence type="ECO:0000256" key="1">
    <source>
        <dbReference type="ARBA" id="ARBA00022723"/>
    </source>
</evidence>
<keyword evidence="3" id="KW-0862">Zinc</keyword>
<evidence type="ECO:0000259" key="5">
    <source>
        <dbReference type="PROSITE" id="PS51800"/>
    </source>
</evidence>
<organism evidence="6 7">
    <name type="scientific">Trichogramma brassicae</name>
    <dbReference type="NCBI Taxonomy" id="86971"/>
    <lineage>
        <taxon>Eukaryota</taxon>
        <taxon>Metazoa</taxon>
        <taxon>Ecdysozoa</taxon>
        <taxon>Arthropoda</taxon>
        <taxon>Hexapoda</taxon>
        <taxon>Insecta</taxon>
        <taxon>Pterygota</taxon>
        <taxon>Neoptera</taxon>
        <taxon>Endopterygota</taxon>
        <taxon>Hymenoptera</taxon>
        <taxon>Apocrita</taxon>
        <taxon>Proctotrupomorpha</taxon>
        <taxon>Chalcidoidea</taxon>
        <taxon>Trichogrammatidae</taxon>
        <taxon>Trichogramma</taxon>
    </lineage>
</organism>
<evidence type="ECO:0000256" key="4">
    <source>
        <dbReference type="SAM" id="MobiDB-lite"/>
    </source>
</evidence>
<feature type="region of interest" description="Disordered" evidence="4">
    <location>
        <begin position="498"/>
        <end position="530"/>
    </location>
</feature>
<dbReference type="EMBL" id="CADCXV010000860">
    <property type="protein sequence ID" value="CAB0037583.1"/>
    <property type="molecule type" value="Genomic_DNA"/>
</dbReference>
<name>A0A6H5IK97_9HYME</name>
<dbReference type="InterPro" id="IPR036236">
    <property type="entry name" value="Znf_C2H2_sf"/>
</dbReference>
<dbReference type="OrthoDB" id="5839404at2759"/>
<dbReference type="Pfam" id="PF05253">
    <property type="entry name" value="zf-U11-48K"/>
    <property type="match status" value="2"/>
</dbReference>
<keyword evidence="7" id="KW-1185">Reference proteome</keyword>